<dbReference type="InterPro" id="IPR001789">
    <property type="entry name" value="Sig_transdc_resp-reg_receiver"/>
</dbReference>
<dbReference type="SUPFAM" id="SSF52172">
    <property type="entry name" value="CheY-like"/>
    <property type="match status" value="1"/>
</dbReference>
<evidence type="ECO:0000256" key="1">
    <source>
        <dbReference type="ARBA" id="ARBA00001946"/>
    </source>
</evidence>
<dbReference type="GO" id="GO:0005886">
    <property type="term" value="C:plasma membrane"/>
    <property type="evidence" value="ECO:0007669"/>
    <property type="project" value="TreeGrafter"/>
</dbReference>
<feature type="modified residue" description="4-aspartylphosphate" evidence="4">
    <location>
        <position position="57"/>
    </location>
</feature>
<dbReference type="GO" id="GO:0052621">
    <property type="term" value="F:diguanylate cyclase activity"/>
    <property type="evidence" value="ECO:0007669"/>
    <property type="project" value="UniProtKB-EC"/>
</dbReference>
<dbReference type="InterPro" id="IPR000160">
    <property type="entry name" value="GGDEF_dom"/>
</dbReference>
<dbReference type="SMART" id="SM00267">
    <property type="entry name" value="GGDEF"/>
    <property type="match status" value="1"/>
</dbReference>
<dbReference type="NCBIfam" id="TIGR00254">
    <property type="entry name" value="GGDEF"/>
    <property type="match status" value="1"/>
</dbReference>
<dbReference type="GO" id="GO:0000160">
    <property type="term" value="P:phosphorelay signal transduction system"/>
    <property type="evidence" value="ECO:0007669"/>
    <property type="project" value="InterPro"/>
</dbReference>
<dbReference type="PROSITE" id="PS50110">
    <property type="entry name" value="RESPONSE_REGULATORY"/>
    <property type="match status" value="1"/>
</dbReference>
<dbReference type="GO" id="GO:0043709">
    <property type="term" value="P:cell adhesion involved in single-species biofilm formation"/>
    <property type="evidence" value="ECO:0007669"/>
    <property type="project" value="TreeGrafter"/>
</dbReference>
<accession>A0A6N8FEN1</accession>
<dbReference type="PROSITE" id="PS50887">
    <property type="entry name" value="GGDEF"/>
    <property type="match status" value="1"/>
</dbReference>
<name>A0A6N8FEN1_9GAMM</name>
<keyword evidence="4" id="KW-0597">Phosphoprotein</keyword>
<dbReference type="Proteomes" id="UP000439994">
    <property type="component" value="Unassembled WGS sequence"/>
</dbReference>
<evidence type="ECO:0000259" key="6">
    <source>
        <dbReference type="PROSITE" id="PS50887"/>
    </source>
</evidence>
<evidence type="ECO:0000259" key="5">
    <source>
        <dbReference type="PROSITE" id="PS50110"/>
    </source>
</evidence>
<dbReference type="InterPro" id="IPR050469">
    <property type="entry name" value="Diguanylate_Cyclase"/>
</dbReference>
<dbReference type="FunFam" id="3.30.70.270:FF:000001">
    <property type="entry name" value="Diguanylate cyclase domain protein"/>
    <property type="match status" value="1"/>
</dbReference>
<reference evidence="7 8" key="1">
    <citation type="submission" date="2019-11" db="EMBL/GenBank/DDBJ databases">
        <title>P. haliotis isolates from Z. marina roots.</title>
        <authorList>
            <person name="Cohen M."/>
            <person name="Jospin G."/>
            <person name="Eisen J.A."/>
            <person name="Coil D.A."/>
        </authorList>
    </citation>
    <scope>NUCLEOTIDE SEQUENCE [LARGE SCALE GENOMIC DNA]</scope>
    <source>
        <strain evidence="7 8">UCD-MCMsp1aY</strain>
    </source>
</reference>
<dbReference type="CDD" id="cd01949">
    <property type="entry name" value="GGDEF"/>
    <property type="match status" value="1"/>
</dbReference>
<dbReference type="InterPro" id="IPR011006">
    <property type="entry name" value="CheY-like_superfamily"/>
</dbReference>
<dbReference type="OrthoDB" id="73375at2"/>
<evidence type="ECO:0000313" key="7">
    <source>
        <dbReference type="EMBL" id="MUH73617.1"/>
    </source>
</evidence>
<gene>
    <name evidence="7" type="ORF">GNP35_14655</name>
</gene>
<proteinExistence type="predicted"/>
<dbReference type="EC" id="2.7.7.65" evidence="2"/>
<dbReference type="EMBL" id="WOCD01000005">
    <property type="protein sequence ID" value="MUH73617.1"/>
    <property type="molecule type" value="Genomic_DNA"/>
</dbReference>
<dbReference type="GO" id="GO:1902201">
    <property type="term" value="P:negative regulation of bacterial-type flagellum-dependent cell motility"/>
    <property type="evidence" value="ECO:0007669"/>
    <property type="project" value="TreeGrafter"/>
</dbReference>
<evidence type="ECO:0000313" key="8">
    <source>
        <dbReference type="Proteomes" id="UP000439994"/>
    </source>
</evidence>
<dbReference type="CDD" id="cd00156">
    <property type="entry name" value="REC"/>
    <property type="match status" value="1"/>
</dbReference>
<dbReference type="Gene3D" id="3.40.50.2300">
    <property type="match status" value="1"/>
</dbReference>
<dbReference type="Pfam" id="PF00990">
    <property type="entry name" value="GGDEF"/>
    <property type="match status" value="1"/>
</dbReference>
<dbReference type="InterPro" id="IPR029787">
    <property type="entry name" value="Nucleotide_cyclase"/>
</dbReference>
<dbReference type="Pfam" id="PF00072">
    <property type="entry name" value="Response_reg"/>
    <property type="match status" value="1"/>
</dbReference>
<evidence type="ECO:0000256" key="2">
    <source>
        <dbReference type="ARBA" id="ARBA00012528"/>
    </source>
</evidence>
<dbReference type="SUPFAM" id="SSF55073">
    <property type="entry name" value="Nucleotide cyclase"/>
    <property type="match status" value="1"/>
</dbReference>
<dbReference type="Gene3D" id="3.30.70.270">
    <property type="match status" value="1"/>
</dbReference>
<dbReference type="InterPro" id="IPR043128">
    <property type="entry name" value="Rev_trsase/Diguanyl_cyclase"/>
</dbReference>
<evidence type="ECO:0000256" key="4">
    <source>
        <dbReference type="PROSITE-ProRule" id="PRU00169"/>
    </source>
</evidence>
<protein>
    <recommendedName>
        <fullName evidence="2">diguanylate cyclase</fullName>
        <ecNumber evidence="2">2.7.7.65</ecNumber>
    </recommendedName>
</protein>
<dbReference type="RefSeq" id="WP_155697005.1">
    <property type="nucleotide sequence ID" value="NZ_WOCD01000005.1"/>
</dbReference>
<dbReference type="SMART" id="SM00448">
    <property type="entry name" value="REC"/>
    <property type="match status" value="1"/>
</dbReference>
<dbReference type="PANTHER" id="PTHR45138:SF9">
    <property type="entry name" value="DIGUANYLATE CYCLASE DGCM-RELATED"/>
    <property type="match status" value="1"/>
</dbReference>
<comment type="cofactor">
    <cofactor evidence="1">
        <name>Mg(2+)</name>
        <dbReference type="ChEBI" id="CHEBI:18420"/>
    </cofactor>
</comment>
<organism evidence="7 8">
    <name type="scientific">Psychrosphaera haliotis</name>
    <dbReference type="NCBI Taxonomy" id="555083"/>
    <lineage>
        <taxon>Bacteria</taxon>
        <taxon>Pseudomonadati</taxon>
        <taxon>Pseudomonadota</taxon>
        <taxon>Gammaproteobacteria</taxon>
        <taxon>Alteromonadales</taxon>
        <taxon>Pseudoalteromonadaceae</taxon>
        <taxon>Psychrosphaera</taxon>
    </lineage>
</organism>
<dbReference type="PANTHER" id="PTHR45138">
    <property type="entry name" value="REGULATORY COMPONENTS OF SENSORY TRANSDUCTION SYSTEM"/>
    <property type="match status" value="1"/>
</dbReference>
<dbReference type="AlphaFoldDB" id="A0A6N8FEN1"/>
<feature type="domain" description="Response regulatory" evidence="5">
    <location>
        <begin position="8"/>
        <end position="125"/>
    </location>
</feature>
<evidence type="ECO:0000256" key="3">
    <source>
        <dbReference type="ARBA" id="ARBA00034247"/>
    </source>
</evidence>
<keyword evidence="8" id="KW-1185">Reference proteome</keyword>
<comment type="caution">
    <text evidence="7">The sequence shown here is derived from an EMBL/GenBank/DDBJ whole genome shotgun (WGS) entry which is preliminary data.</text>
</comment>
<feature type="domain" description="GGDEF" evidence="6">
    <location>
        <begin position="168"/>
        <end position="304"/>
    </location>
</feature>
<sequence length="308" mass="34316">MINKNSAKILIVDDDPNQIQVVISHLQHFDYELFIAKNSADTCKVLANQHIDLVLLDINLPDGNGIDLCREIRSNHEFNDNLSIVFMTSHHSNEQEAKGLSIGANDYIYKPVNADVLAARINVQLQQLRKTKLLSHYANVDALTELGNRRAFDNQLQLELKRGEREGVPVSLLTLDIDFFKAYNDNYGHPQGDTCLRDVAAAIKSECRRPSDFAFRVGGEEFSIILYNTPASGALLFADKLRVALIDKAIPHEYSEVSNLVTMSVGISDTLSGSYNIVELIASADDMLYKAKQSGRNNAMSNDWFAAI</sequence>
<comment type="catalytic activity">
    <reaction evidence="3">
        <text>2 GTP = 3',3'-c-di-GMP + 2 diphosphate</text>
        <dbReference type="Rhea" id="RHEA:24898"/>
        <dbReference type="ChEBI" id="CHEBI:33019"/>
        <dbReference type="ChEBI" id="CHEBI:37565"/>
        <dbReference type="ChEBI" id="CHEBI:58805"/>
        <dbReference type="EC" id="2.7.7.65"/>
    </reaction>
</comment>